<evidence type="ECO:0000256" key="5">
    <source>
        <dbReference type="ARBA" id="ARBA00022430"/>
    </source>
</evidence>
<comment type="caution">
    <text evidence="12">The sequence shown here is derived from an EMBL/GenBank/DDBJ whole genome shotgun (WGS) entry which is preliminary data.</text>
</comment>
<keyword evidence="5 10" id="KW-0432">Leucine biosynthesis</keyword>
<dbReference type="Gene3D" id="3.20.20.70">
    <property type="entry name" value="Aldolase class I"/>
    <property type="match status" value="1"/>
</dbReference>
<dbReference type="UniPathway" id="UPA00048">
    <property type="reaction ID" value="UER00070"/>
</dbReference>
<keyword evidence="10" id="KW-0460">Magnesium</keyword>
<evidence type="ECO:0000256" key="3">
    <source>
        <dbReference type="ARBA" id="ARBA00009767"/>
    </source>
</evidence>
<feature type="domain" description="Pyruvate carboxyltransferase" evidence="11">
    <location>
        <begin position="31"/>
        <end position="305"/>
    </location>
</feature>
<dbReference type="InterPro" id="IPR002034">
    <property type="entry name" value="AIPM/Hcit_synth_CS"/>
</dbReference>
<dbReference type="InterPro" id="IPR054692">
    <property type="entry name" value="LeuA-like_post-cat"/>
</dbReference>
<dbReference type="HOGENOM" id="CLU_004588_3_0_6"/>
<dbReference type="InterPro" id="IPR005668">
    <property type="entry name" value="IPM_Synthase"/>
</dbReference>
<dbReference type="Pfam" id="PF00682">
    <property type="entry name" value="HMGL-like"/>
    <property type="match status" value="1"/>
</dbReference>
<dbReference type="InterPro" id="IPR036230">
    <property type="entry name" value="LeuA_allosteric_dom_sf"/>
</dbReference>
<evidence type="ECO:0000256" key="1">
    <source>
        <dbReference type="ARBA" id="ARBA00000064"/>
    </source>
</evidence>
<evidence type="ECO:0000256" key="6">
    <source>
        <dbReference type="ARBA" id="ARBA00022605"/>
    </source>
</evidence>
<dbReference type="HAMAP" id="MF_00572">
    <property type="entry name" value="LeuA_type2"/>
    <property type="match status" value="1"/>
</dbReference>
<dbReference type="RefSeq" id="WP_005003253.1">
    <property type="nucleotide sequence ID" value="NZ_CH672427.1"/>
</dbReference>
<reference evidence="12 13" key="1">
    <citation type="submission" date="2006-02" db="EMBL/GenBank/DDBJ databases">
        <authorList>
            <person name="Waterbury J."/>
            <person name="Ferriera S."/>
            <person name="Johnson J."/>
            <person name="Kravitz S."/>
            <person name="Halpern A."/>
            <person name="Remington K."/>
            <person name="Beeson K."/>
            <person name="Tran B."/>
            <person name="Rogers Y.-H."/>
            <person name="Friedman R."/>
            <person name="Venter J.C."/>
        </authorList>
    </citation>
    <scope>NUCLEOTIDE SEQUENCE [LARGE SCALE GENOMIC DNA]</scope>
    <source>
        <strain evidence="12 13">Nb-231</strain>
    </source>
</reference>
<dbReference type="STRING" id="314278.NB231_12901"/>
<dbReference type="PROSITE" id="PS00816">
    <property type="entry name" value="AIPM_HOMOCIT_SYNTH_2"/>
    <property type="match status" value="1"/>
</dbReference>
<dbReference type="InterPro" id="IPR039371">
    <property type="entry name" value="LeuA_N_DRE-TIM"/>
</dbReference>
<feature type="binding site" evidence="10">
    <location>
        <position position="244"/>
    </location>
    <ligand>
        <name>Mg(2+)</name>
        <dbReference type="ChEBI" id="CHEBI:18420"/>
    </ligand>
</feature>
<evidence type="ECO:0000256" key="9">
    <source>
        <dbReference type="ARBA" id="ARBA00023304"/>
    </source>
</evidence>
<evidence type="ECO:0000259" key="11">
    <source>
        <dbReference type="PROSITE" id="PS50991"/>
    </source>
</evidence>
<keyword evidence="6 10" id="KW-0028">Amino-acid biosynthesis</keyword>
<dbReference type="GO" id="GO:0000287">
    <property type="term" value="F:magnesium ion binding"/>
    <property type="evidence" value="ECO:0007669"/>
    <property type="project" value="UniProtKB-UniRule"/>
</dbReference>
<dbReference type="PROSITE" id="PS50991">
    <property type="entry name" value="PYR_CT"/>
    <property type="match status" value="1"/>
</dbReference>
<evidence type="ECO:0000256" key="4">
    <source>
        <dbReference type="ARBA" id="ARBA00012973"/>
    </source>
</evidence>
<comment type="function">
    <text evidence="10">Catalyzes the condensation of the acetyl group of acetyl-CoA with 3-methyl-2-oxobutanoate (2-ketoisovalerate) to form 3-carboxy-3-hydroxy-4-methylpentanoate (2-isopropylmalate).</text>
</comment>
<comment type="cofactor">
    <cofactor evidence="10">
        <name>Mg(2+)</name>
        <dbReference type="ChEBI" id="CHEBI:18420"/>
    </cofactor>
</comment>
<dbReference type="Pfam" id="PF08502">
    <property type="entry name" value="LeuA_dimer"/>
    <property type="match status" value="1"/>
</dbReference>
<feature type="binding site" evidence="10">
    <location>
        <position position="280"/>
    </location>
    <ligand>
        <name>Mg(2+)</name>
        <dbReference type="ChEBI" id="CHEBI:18420"/>
    </ligand>
</feature>
<protein>
    <recommendedName>
        <fullName evidence="4 10">2-isopropylmalate synthase</fullName>
        <ecNumber evidence="4 10">2.3.3.13</ecNumber>
    </recommendedName>
    <alternativeName>
        <fullName evidence="10">Alpha-IPM synthase</fullName>
    </alternativeName>
    <alternativeName>
        <fullName evidence="10">Alpha-isopropylmalate synthase</fullName>
    </alternativeName>
</protein>
<dbReference type="SMART" id="SM00917">
    <property type="entry name" value="LeuA_dimer"/>
    <property type="match status" value="1"/>
</dbReference>
<dbReference type="SUPFAM" id="SSF51569">
    <property type="entry name" value="Aldolase"/>
    <property type="match status" value="1"/>
</dbReference>
<dbReference type="GO" id="GO:0003985">
    <property type="term" value="F:acetyl-CoA C-acetyltransferase activity"/>
    <property type="evidence" value="ECO:0007669"/>
    <property type="project" value="UniProtKB-UniRule"/>
</dbReference>
<keyword evidence="7 10" id="KW-0808">Transferase</keyword>
<comment type="pathway">
    <text evidence="2 10">Amino-acid biosynthesis; L-leucine biosynthesis; L-leucine from 3-methyl-2-oxobutanoate: step 1/4.</text>
</comment>
<dbReference type="GO" id="GO:0003852">
    <property type="term" value="F:2-isopropylmalate synthase activity"/>
    <property type="evidence" value="ECO:0007669"/>
    <property type="project" value="UniProtKB-UniRule"/>
</dbReference>
<dbReference type="OrthoDB" id="9803573at2"/>
<dbReference type="EC" id="2.3.3.13" evidence="4 10"/>
<keyword evidence="9 10" id="KW-0100">Branched-chain amino acid biosynthesis</keyword>
<organism evidence="12 13">
    <name type="scientific">Nitrococcus mobilis Nb-231</name>
    <dbReference type="NCBI Taxonomy" id="314278"/>
    <lineage>
        <taxon>Bacteria</taxon>
        <taxon>Pseudomonadati</taxon>
        <taxon>Pseudomonadota</taxon>
        <taxon>Gammaproteobacteria</taxon>
        <taxon>Chromatiales</taxon>
        <taxon>Ectothiorhodospiraceae</taxon>
        <taxon>Nitrococcus</taxon>
    </lineage>
</organism>
<gene>
    <name evidence="10" type="primary">leuA</name>
    <name evidence="12" type="ORF">NB231_12901</name>
</gene>
<dbReference type="SUPFAM" id="SSF89000">
    <property type="entry name" value="post-HMGL domain-like"/>
    <property type="match status" value="1"/>
</dbReference>
<feature type="binding site" evidence="10">
    <location>
        <position position="40"/>
    </location>
    <ligand>
        <name>Mg(2+)</name>
        <dbReference type="ChEBI" id="CHEBI:18420"/>
    </ligand>
</feature>
<dbReference type="Pfam" id="PF22615">
    <property type="entry name" value="IPMS_D2"/>
    <property type="match status" value="1"/>
</dbReference>
<dbReference type="NCBIfam" id="TIGR00970">
    <property type="entry name" value="leuA_yeast"/>
    <property type="match status" value="1"/>
</dbReference>
<evidence type="ECO:0000313" key="13">
    <source>
        <dbReference type="Proteomes" id="UP000003374"/>
    </source>
</evidence>
<dbReference type="PANTHER" id="PTHR46911:SF1">
    <property type="entry name" value="2-ISOPROPYLMALATE SYNTHASE"/>
    <property type="match status" value="1"/>
</dbReference>
<dbReference type="NCBIfam" id="NF002991">
    <property type="entry name" value="PRK03739.1"/>
    <property type="match status" value="1"/>
</dbReference>
<dbReference type="PROSITE" id="PS00815">
    <property type="entry name" value="AIPM_HOMOCIT_SYNTH_1"/>
    <property type="match status" value="1"/>
</dbReference>
<proteinExistence type="inferred from homology"/>
<dbReference type="Proteomes" id="UP000003374">
    <property type="component" value="Unassembled WGS sequence"/>
</dbReference>
<dbReference type="InterPro" id="IPR000891">
    <property type="entry name" value="PYR_CT"/>
</dbReference>
<keyword evidence="13" id="KW-1185">Reference proteome</keyword>
<dbReference type="GO" id="GO:0005737">
    <property type="term" value="C:cytoplasm"/>
    <property type="evidence" value="ECO:0007669"/>
    <property type="project" value="UniProtKB-SubCell"/>
</dbReference>
<comment type="catalytic activity">
    <reaction evidence="1 10">
        <text>3-methyl-2-oxobutanoate + acetyl-CoA + H2O = (2S)-2-isopropylmalate + CoA + H(+)</text>
        <dbReference type="Rhea" id="RHEA:21524"/>
        <dbReference type="ChEBI" id="CHEBI:1178"/>
        <dbReference type="ChEBI" id="CHEBI:11851"/>
        <dbReference type="ChEBI" id="CHEBI:15377"/>
        <dbReference type="ChEBI" id="CHEBI:15378"/>
        <dbReference type="ChEBI" id="CHEBI:57287"/>
        <dbReference type="ChEBI" id="CHEBI:57288"/>
        <dbReference type="EC" id="2.3.3.13"/>
    </reaction>
</comment>
<dbReference type="GO" id="GO:0009098">
    <property type="term" value="P:L-leucine biosynthetic process"/>
    <property type="evidence" value="ECO:0007669"/>
    <property type="project" value="UniProtKB-UniRule"/>
</dbReference>
<dbReference type="PANTHER" id="PTHR46911">
    <property type="match status" value="1"/>
</dbReference>
<dbReference type="SUPFAM" id="SSF110921">
    <property type="entry name" value="2-isopropylmalate synthase LeuA, allosteric (dimerisation) domain"/>
    <property type="match status" value="1"/>
</dbReference>
<evidence type="ECO:0000256" key="7">
    <source>
        <dbReference type="ARBA" id="ARBA00022679"/>
    </source>
</evidence>
<evidence type="ECO:0000313" key="12">
    <source>
        <dbReference type="EMBL" id="EAR20255.1"/>
    </source>
</evidence>
<feature type="region of interest" description="Regulatory domain" evidence="10">
    <location>
        <begin position="437"/>
        <end position="569"/>
    </location>
</feature>
<feature type="binding site" evidence="10">
    <location>
        <position position="246"/>
    </location>
    <ligand>
        <name>Mg(2+)</name>
        <dbReference type="ChEBI" id="CHEBI:18420"/>
    </ligand>
</feature>
<comment type="similarity">
    <text evidence="3 10">Belongs to the alpha-IPM synthase/homocitrate synthase family. LeuA type 2 subfamily.</text>
</comment>
<accession>A4BVJ0</accession>
<comment type="subunit">
    <text evidence="10">Homodimer.</text>
</comment>
<dbReference type="EMBL" id="AAOF01000027">
    <property type="protein sequence ID" value="EAR20255.1"/>
    <property type="molecule type" value="Genomic_DNA"/>
</dbReference>
<dbReference type="eggNOG" id="COG0119">
    <property type="taxonomic scope" value="Bacteria"/>
</dbReference>
<dbReference type="InterPro" id="IPR013709">
    <property type="entry name" value="2-isopropylmalate_synth_dimer"/>
</dbReference>
<keyword evidence="12" id="KW-0012">Acyltransferase</keyword>
<keyword evidence="8 10" id="KW-0479">Metal-binding</keyword>
<dbReference type="CDD" id="cd07942">
    <property type="entry name" value="DRE_TIM_LeuA"/>
    <property type="match status" value="1"/>
</dbReference>
<comment type="subcellular location">
    <subcellularLocation>
        <location evidence="10">Cytoplasm</location>
    </subcellularLocation>
</comment>
<dbReference type="AlphaFoldDB" id="A4BVJ0"/>
<sequence length="569" mass="63400">MLSDPSKKYRPYRPIRLTDRTWPDVEITRPPVWMSTDLRDGNQALFEPMSVATKLEMFDMLLAVGFKEIEVGFPSASQTDYTVVRRLIEEERIPEDVRIEVITQARDHLIEQTMASLRGAKRAIVHLYNATSPVFRKTVFRLDRAGVRAVAVHGAKLIKRLAAAQPQTEWTFQYSPETFSATELDFAKEVVDAVTAVWEATPEHPVIVNLPATVEMSTPNVFADQIEWMHRHLARRDGIVLSVHPHNDRGSAVAAAEFAVMAGAERVEGCLFGNGERTGNVDLVTLALNLYTQGVHPRLDFSRINDVARTVEQCTRLPIHPRHPYAGDLVFTAFSGSHQDAIKKGFTARNSDEPWAVPYLPIDPEDLGRSYESVIRVNSQSGKGGVAYLLEREYGLVMPRRMQVEFSRVVQQAADTSGKEIRADEMWAIFRREYLEPVEPIDYVGQSLFDADGRQGIRLRVRKQGHDKVLTGMGNGPIDALLAALAADVRVQHYKEHSIGRGSDAQAVCFVELACDGVAGDVFGVGIDGNIVSASVKAVISGINRIWARLPSIEQTALLQREQAGRYYA</sequence>
<evidence type="ECO:0000256" key="8">
    <source>
        <dbReference type="ARBA" id="ARBA00022723"/>
    </source>
</evidence>
<name>A4BVJ0_9GAMM</name>
<dbReference type="Gene3D" id="3.30.160.270">
    <property type="match status" value="1"/>
</dbReference>
<evidence type="ECO:0000256" key="10">
    <source>
        <dbReference type="HAMAP-Rule" id="MF_00572"/>
    </source>
</evidence>
<keyword evidence="10" id="KW-0963">Cytoplasm</keyword>
<dbReference type="InterPro" id="IPR013785">
    <property type="entry name" value="Aldolase_TIM"/>
</dbReference>
<evidence type="ECO:0000256" key="2">
    <source>
        <dbReference type="ARBA" id="ARBA00004689"/>
    </source>
</evidence>